<sequence>MFYSDPRIESCSSFSDSIRANHSDEEVILASNNPKKPAGRKKFRETRHPVYRGVRKRNSGKWVCEVREPNKKTRIWLGTFPTAEMAARAHDVAAIALRGRSACLNFADSAWRLPTPDSSDTKDIQKAAAQAAEIFRPLKSEEEESVVKDQSTTPDDMFFMDEEALFCMPGLLTNMAEGLMVPPPQCTEMGDHPAGRKKFRETRHPIYRGIRKRNSGKWVCEVREPNKKTRIWLGTFPTAEMAARAHDVAALALRGRSACLNFSDSAWRLPIPASSNSKDIQKAAAQAVEIFRSEEVSGESPETSENVQESSDFVDEEAIFFMPGLLANMAEGLMLPPPQCAEMGDHCEVIILASNNPKKPAGRKKFRETRHPVYRGIRKRNSGKWVCEVREPNKKTRIWLGTFPTAEMAARAHDVAAIALRGRSACLNFADSVWRLPIPASSNSKDIQKAAAEAAEIFRSEEVSGESPETSENVQESSDFVDEEALFSMPGLLANMAEGLMLPPPQCLEIGDHYVELADVHAYMPLWNYSI</sequence>
<dbReference type="PROSITE" id="PS51032">
    <property type="entry name" value="AP2_ERF"/>
    <property type="match status" value="3"/>
</dbReference>
<keyword evidence="3" id="KW-0805">Transcription regulation</keyword>
<name>A0A3Q7FF31_SOLLC</name>
<organism evidence="10">
    <name type="scientific">Solanum lycopersicum</name>
    <name type="common">Tomato</name>
    <name type="synonym">Lycopersicon esculentum</name>
    <dbReference type="NCBI Taxonomy" id="4081"/>
    <lineage>
        <taxon>Eukaryota</taxon>
        <taxon>Viridiplantae</taxon>
        <taxon>Streptophyta</taxon>
        <taxon>Embryophyta</taxon>
        <taxon>Tracheophyta</taxon>
        <taxon>Spermatophyta</taxon>
        <taxon>Magnoliopsida</taxon>
        <taxon>eudicotyledons</taxon>
        <taxon>Gunneridae</taxon>
        <taxon>Pentapetalae</taxon>
        <taxon>asterids</taxon>
        <taxon>lamiids</taxon>
        <taxon>Solanales</taxon>
        <taxon>Solanaceae</taxon>
        <taxon>Solanoideae</taxon>
        <taxon>Solaneae</taxon>
        <taxon>Solanum</taxon>
        <taxon>Solanum subgen. Lycopersicon</taxon>
    </lineage>
</organism>
<dbReference type="GO" id="GO:0005634">
    <property type="term" value="C:nucleus"/>
    <property type="evidence" value="ECO:0007669"/>
    <property type="project" value="UniProtKB-SubCell"/>
</dbReference>
<dbReference type="OMA" id="VEQEQVM"/>
<dbReference type="GO" id="GO:0003677">
    <property type="term" value="F:DNA binding"/>
    <property type="evidence" value="ECO:0007669"/>
    <property type="project" value="UniProtKB-KW"/>
</dbReference>
<feature type="domain" description="AP2/ERF" evidence="9">
    <location>
        <begin position="373"/>
        <end position="430"/>
    </location>
</feature>
<dbReference type="InterPro" id="IPR001471">
    <property type="entry name" value="AP2/ERF_dom"/>
</dbReference>
<keyword evidence="2" id="KW-0611">Plant defense</keyword>
<dbReference type="PaxDb" id="4081-Solyc03g026270.1.1"/>
<keyword evidence="7" id="KW-0539">Nucleus</keyword>
<dbReference type="GO" id="GO:0003700">
    <property type="term" value="F:DNA-binding transcription factor activity"/>
    <property type="evidence" value="ECO:0007669"/>
    <property type="project" value="InterPro"/>
</dbReference>
<feature type="domain" description="AP2/ERF" evidence="9">
    <location>
        <begin position="50"/>
        <end position="107"/>
    </location>
</feature>
<dbReference type="AlphaFoldDB" id="A0A3Q7FF31"/>
<dbReference type="InterPro" id="IPR036955">
    <property type="entry name" value="AP2/ERF_dom_sf"/>
</dbReference>
<dbReference type="PRINTS" id="PR00367">
    <property type="entry name" value="ETHRSPELEMNT"/>
</dbReference>
<evidence type="ECO:0000256" key="8">
    <source>
        <dbReference type="ARBA" id="ARBA00024343"/>
    </source>
</evidence>
<keyword evidence="6" id="KW-0804">Transcription</keyword>
<proteinExistence type="inferred from homology"/>
<evidence type="ECO:0000256" key="3">
    <source>
        <dbReference type="ARBA" id="ARBA00023015"/>
    </source>
</evidence>
<dbReference type="InterPro" id="IPR045277">
    <property type="entry name" value="DRE1A-I"/>
</dbReference>
<dbReference type="InterPro" id="IPR016177">
    <property type="entry name" value="DNA-bd_dom_sf"/>
</dbReference>
<reference evidence="10" key="1">
    <citation type="journal article" date="2012" name="Nature">
        <title>The tomato genome sequence provides insights into fleshy fruit evolution.</title>
        <authorList>
            <consortium name="Tomato Genome Consortium"/>
        </authorList>
    </citation>
    <scope>NUCLEOTIDE SEQUENCE [LARGE SCALE GENOMIC DNA]</scope>
    <source>
        <strain evidence="10">cv. Heinz 1706</strain>
    </source>
</reference>
<accession>A0A3Q7FF31</accession>
<dbReference type="Pfam" id="PF00847">
    <property type="entry name" value="AP2"/>
    <property type="match status" value="3"/>
</dbReference>
<dbReference type="PANTHER" id="PTHR31839:SF2">
    <property type="entry name" value="DEHYDRATION-RESPONSIVE ELEMENT-BINDING PROTEIN 1D"/>
    <property type="match status" value="1"/>
</dbReference>
<dbReference type="GO" id="GO:0006952">
    <property type="term" value="P:defense response"/>
    <property type="evidence" value="ECO:0007669"/>
    <property type="project" value="UniProtKB-KW"/>
</dbReference>
<dbReference type="Gramene" id="Solyc03g026270.2.1">
    <property type="protein sequence ID" value="Solyc03g026270.2.1"/>
    <property type="gene ID" value="Solyc03g026270.2"/>
</dbReference>
<dbReference type="CDD" id="cd00018">
    <property type="entry name" value="AP2"/>
    <property type="match status" value="3"/>
</dbReference>
<keyword evidence="4" id="KW-0238">DNA-binding</keyword>
<dbReference type="EnsemblPlants" id="Solyc03g026270.2.1">
    <property type="protein sequence ID" value="Solyc03g026270.2.1"/>
    <property type="gene ID" value="Solyc03g026270.2"/>
</dbReference>
<dbReference type="Gene3D" id="3.30.730.10">
    <property type="entry name" value="AP2/ERF domain"/>
    <property type="match status" value="3"/>
</dbReference>
<evidence type="ECO:0000256" key="6">
    <source>
        <dbReference type="ARBA" id="ARBA00023163"/>
    </source>
</evidence>
<evidence type="ECO:0000256" key="7">
    <source>
        <dbReference type="ARBA" id="ARBA00023242"/>
    </source>
</evidence>
<reference evidence="10" key="2">
    <citation type="submission" date="2019-01" db="UniProtKB">
        <authorList>
            <consortium name="EnsemblPlants"/>
        </authorList>
    </citation>
    <scope>IDENTIFICATION</scope>
    <source>
        <strain evidence="10">cv. Heinz 1706</strain>
    </source>
</reference>
<keyword evidence="5" id="KW-0010">Activator</keyword>
<evidence type="ECO:0000256" key="2">
    <source>
        <dbReference type="ARBA" id="ARBA00022821"/>
    </source>
</evidence>
<feature type="domain" description="AP2/ERF" evidence="9">
    <location>
        <begin position="206"/>
        <end position="263"/>
    </location>
</feature>
<comment type="subcellular location">
    <subcellularLocation>
        <location evidence="1">Nucleus</location>
    </subcellularLocation>
</comment>
<dbReference type="SMR" id="A0A3Q7FF31"/>
<evidence type="ECO:0000259" key="9">
    <source>
        <dbReference type="PROSITE" id="PS51032"/>
    </source>
</evidence>
<evidence type="ECO:0000256" key="1">
    <source>
        <dbReference type="ARBA" id="ARBA00004123"/>
    </source>
</evidence>
<dbReference type="PANTHER" id="PTHR31839">
    <property type="entry name" value="DEHYDRATION-RESPONSIVE ELEMENT-BINDING PROTEIN 1D"/>
    <property type="match status" value="1"/>
</dbReference>
<dbReference type="STRING" id="4081.A0A3Q7FF31"/>
<keyword evidence="11" id="KW-1185">Reference proteome</keyword>
<evidence type="ECO:0000313" key="11">
    <source>
        <dbReference type="Proteomes" id="UP000004994"/>
    </source>
</evidence>
<comment type="similarity">
    <text evidence="8">Belongs to the AP2/ERF transcription factor family. ERF subfamily.</text>
</comment>
<dbReference type="SUPFAM" id="SSF54171">
    <property type="entry name" value="DNA-binding domain"/>
    <property type="match status" value="3"/>
</dbReference>
<dbReference type="InParanoid" id="A0A3Q7FF31"/>
<dbReference type="SMART" id="SM00380">
    <property type="entry name" value="AP2"/>
    <property type="match status" value="3"/>
</dbReference>
<evidence type="ECO:0000313" key="10">
    <source>
        <dbReference type="EnsemblPlants" id="Solyc03g026270.2.1"/>
    </source>
</evidence>
<dbReference type="FunFam" id="3.30.730.10:FF:000001">
    <property type="entry name" value="Ethylene-responsive transcription factor 2"/>
    <property type="match status" value="3"/>
</dbReference>
<evidence type="ECO:0000256" key="4">
    <source>
        <dbReference type="ARBA" id="ARBA00023125"/>
    </source>
</evidence>
<protein>
    <recommendedName>
        <fullName evidence="9">AP2/ERF domain-containing protein</fullName>
    </recommendedName>
</protein>
<evidence type="ECO:0000256" key="5">
    <source>
        <dbReference type="ARBA" id="ARBA00023159"/>
    </source>
</evidence>
<dbReference type="Proteomes" id="UP000004994">
    <property type="component" value="Chromosome 3"/>
</dbReference>